<sequence length="153" mass="16413">MLLAHDLNPSSKQKSFDPSHKKALNGTTNLNNNHLQTQTAPQSPVNNTDSSLSTVTDHIDNNNRPTCNTTFTISSDLSSADTAQGPTPFGALPQSTPVLDMASPKTQISFKFDEEQRDAVALKAIGLGISVRSIKTHGDPVSSITATFFLWCS</sequence>
<accession>F4S1D4</accession>
<dbReference type="RefSeq" id="XP_007415170.1">
    <property type="nucleotide sequence ID" value="XM_007415108.1"/>
</dbReference>
<gene>
    <name evidence="2" type="ORF">MELLADRAFT_66987</name>
</gene>
<feature type="region of interest" description="Disordered" evidence="1">
    <location>
        <begin position="1"/>
        <end position="66"/>
    </location>
</feature>
<reference evidence="3" key="1">
    <citation type="journal article" date="2011" name="Proc. Natl. Acad. Sci. U.S.A.">
        <title>Obligate biotrophy features unraveled by the genomic analysis of rust fungi.</title>
        <authorList>
            <person name="Duplessis S."/>
            <person name="Cuomo C.A."/>
            <person name="Lin Y.-C."/>
            <person name="Aerts A."/>
            <person name="Tisserant E."/>
            <person name="Veneault-Fourrey C."/>
            <person name="Joly D.L."/>
            <person name="Hacquard S."/>
            <person name="Amselem J."/>
            <person name="Cantarel B.L."/>
            <person name="Chiu R."/>
            <person name="Coutinho P.M."/>
            <person name="Feau N."/>
            <person name="Field M."/>
            <person name="Frey P."/>
            <person name="Gelhaye E."/>
            <person name="Goldberg J."/>
            <person name="Grabherr M.G."/>
            <person name="Kodira C.D."/>
            <person name="Kohler A."/>
            <person name="Kuees U."/>
            <person name="Lindquist E.A."/>
            <person name="Lucas S.M."/>
            <person name="Mago R."/>
            <person name="Mauceli E."/>
            <person name="Morin E."/>
            <person name="Murat C."/>
            <person name="Pangilinan J.L."/>
            <person name="Park R."/>
            <person name="Pearson M."/>
            <person name="Quesneville H."/>
            <person name="Rouhier N."/>
            <person name="Sakthikumar S."/>
            <person name="Salamov A.A."/>
            <person name="Schmutz J."/>
            <person name="Selles B."/>
            <person name="Shapiro H."/>
            <person name="Tanguay P."/>
            <person name="Tuskan G.A."/>
            <person name="Henrissat B."/>
            <person name="Van de Peer Y."/>
            <person name="Rouze P."/>
            <person name="Ellis J.G."/>
            <person name="Dodds P.N."/>
            <person name="Schein J.E."/>
            <person name="Zhong S."/>
            <person name="Hamelin R.C."/>
            <person name="Grigoriev I.V."/>
            <person name="Szabo L.J."/>
            <person name="Martin F."/>
        </authorList>
    </citation>
    <scope>NUCLEOTIDE SEQUENCE [LARGE SCALE GENOMIC DNA]</scope>
    <source>
        <strain evidence="3">98AG31 / pathotype 3-4-7</strain>
    </source>
</reference>
<dbReference type="Proteomes" id="UP000001072">
    <property type="component" value="Unassembled WGS sequence"/>
</dbReference>
<evidence type="ECO:0000313" key="2">
    <source>
        <dbReference type="EMBL" id="EGG01579.1"/>
    </source>
</evidence>
<dbReference type="HOGENOM" id="CLU_1713675_0_0_1"/>
<dbReference type="AlphaFoldDB" id="F4S1D4"/>
<name>F4S1D4_MELLP</name>
<evidence type="ECO:0000256" key="1">
    <source>
        <dbReference type="SAM" id="MobiDB-lite"/>
    </source>
</evidence>
<evidence type="ECO:0000313" key="3">
    <source>
        <dbReference type="Proteomes" id="UP000001072"/>
    </source>
</evidence>
<organism evidence="3">
    <name type="scientific">Melampsora larici-populina (strain 98AG31 / pathotype 3-4-7)</name>
    <name type="common">Poplar leaf rust fungus</name>
    <dbReference type="NCBI Taxonomy" id="747676"/>
    <lineage>
        <taxon>Eukaryota</taxon>
        <taxon>Fungi</taxon>
        <taxon>Dikarya</taxon>
        <taxon>Basidiomycota</taxon>
        <taxon>Pucciniomycotina</taxon>
        <taxon>Pucciniomycetes</taxon>
        <taxon>Pucciniales</taxon>
        <taxon>Melampsoraceae</taxon>
        <taxon>Melampsora</taxon>
    </lineage>
</organism>
<dbReference type="KEGG" id="mlr:MELLADRAFT_66987"/>
<proteinExistence type="predicted"/>
<dbReference type="InParanoid" id="F4S1D4"/>
<feature type="region of interest" description="Disordered" evidence="1">
    <location>
        <begin position="77"/>
        <end position="96"/>
    </location>
</feature>
<dbReference type="VEuPathDB" id="FungiDB:MELLADRAFT_66987"/>
<feature type="compositionally biased region" description="Polar residues" evidence="1">
    <location>
        <begin position="40"/>
        <end position="66"/>
    </location>
</feature>
<feature type="compositionally biased region" description="Low complexity" evidence="1">
    <location>
        <begin position="24"/>
        <end position="39"/>
    </location>
</feature>
<dbReference type="EMBL" id="GL883137">
    <property type="protein sequence ID" value="EGG01579.1"/>
    <property type="molecule type" value="Genomic_DNA"/>
</dbReference>
<keyword evidence="3" id="KW-1185">Reference proteome</keyword>
<dbReference type="GeneID" id="18930744"/>
<protein>
    <submittedName>
        <fullName evidence="2">Uncharacterized protein</fullName>
    </submittedName>
</protein>